<feature type="domain" description="ABC transmembrane type-1" evidence="8">
    <location>
        <begin position="97"/>
        <end position="281"/>
    </location>
</feature>
<evidence type="ECO:0000256" key="1">
    <source>
        <dbReference type="ARBA" id="ARBA00004651"/>
    </source>
</evidence>
<evidence type="ECO:0000256" key="5">
    <source>
        <dbReference type="ARBA" id="ARBA00022989"/>
    </source>
</evidence>
<comment type="subcellular location">
    <subcellularLocation>
        <location evidence="1 7">Cell membrane</location>
        <topology evidence="1 7">Multi-pass membrane protein</topology>
    </subcellularLocation>
</comment>
<dbReference type="PANTHER" id="PTHR30151">
    <property type="entry name" value="ALKANE SULFONATE ABC TRANSPORTER-RELATED, MEMBRANE SUBUNIT"/>
    <property type="match status" value="1"/>
</dbReference>
<evidence type="ECO:0000313" key="9">
    <source>
        <dbReference type="EMBL" id="PJI94826.1"/>
    </source>
</evidence>
<feature type="transmembrane region" description="Helical" evidence="7">
    <location>
        <begin position="231"/>
        <end position="251"/>
    </location>
</feature>
<dbReference type="Gene3D" id="1.10.3720.10">
    <property type="entry name" value="MetI-like"/>
    <property type="match status" value="1"/>
</dbReference>
<evidence type="ECO:0000256" key="4">
    <source>
        <dbReference type="ARBA" id="ARBA00022692"/>
    </source>
</evidence>
<organism evidence="9 10">
    <name type="scientific">Luteimicrobium subarcticum</name>
    <dbReference type="NCBI Taxonomy" id="620910"/>
    <lineage>
        <taxon>Bacteria</taxon>
        <taxon>Bacillati</taxon>
        <taxon>Actinomycetota</taxon>
        <taxon>Actinomycetes</taxon>
        <taxon>Micrococcales</taxon>
        <taxon>Luteimicrobium</taxon>
    </lineage>
</organism>
<dbReference type="GO" id="GO:0005886">
    <property type="term" value="C:plasma membrane"/>
    <property type="evidence" value="ECO:0007669"/>
    <property type="project" value="UniProtKB-SubCell"/>
</dbReference>
<dbReference type="GO" id="GO:0055085">
    <property type="term" value="P:transmembrane transport"/>
    <property type="evidence" value="ECO:0007669"/>
    <property type="project" value="InterPro"/>
</dbReference>
<protein>
    <submittedName>
        <fullName evidence="9">NitT/TauT family transport system permease protein</fullName>
    </submittedName>
</protein>
<evidence type="ECO:0000256" key="7">
    <source>
        <dbReference type="RuleBase" id="RU363032"/>
    </source>
</evidence>
<dbReference type="OrthoDB" id="9796361at2"/>
<dbReference type="InterPro" id="IPR035906">
    <property type="entry name" value="MetI-like_sf"/>
</dbReference>
<dbReference type="InterPro" id="IPR000515">
    <property type="entry name" value="MetI-like"/>
</dbReference>
<keyword evidence="2 7" id="KW-0813">Transport</keyword>
<accession>A0A2M8WVA8</accession>
<dbReference type="SUPFAM" id="SSF161098">
    <property type="entry name" value="MetI-like"/>
    <property type="match status" value="1"/>
</dbReference>
<gene>
    <name evidence="9" type="ORF">CLV34_0674</name>
</gene>
<evidence type="ECO:0000259" key="8">
    <source>
        <dbReference type="PROSITE" id="PS50928"/>
    </source>
</evidence>
<dbReference type="PROSITE" id="PS50928">
    <property type="entry name" value="ABC_TM1"/>
    <property type="match status" value="1"/>
</dbReference>
<feature type="transmembrane region" description="Helical" evidence="7">
    <location>
        <begin position="105"/>
        <end position="123"/>
    </location>
</feature>
<feature type="transmembrane region" description="Helical" evidence="7">
    <location>
        <begin position="135"/>
        <end position="156"/>
    </location>
</feature>
<comment type="caution">
    <text evidence="9">The sequence shown here is derived from an EMBL/GenBank/DDBJ whole genome shotgun (WGS) entry which is preliminary data.</text>
</comment>
<feature type="transmembrane region" description="Helical" evidence="7">
    <location>
        <begin position="263"/>
        <end position="283"/>
    </location>
</feature>
<feature type="transmembrane region" description="Helical" evidence="7">
    <location>
        <begin position="46"/>
        <end position="66"/>
    </location>
</feature>
<evidence type="ECO:0000256" key="6">
    <source>
        <dbReference type="ARBA" id="ARBA00023136"/>
    </source>
</evidence>
<dbReference type="EMBL" id="PGTZ01000006">
    <property type="protein sequence ID" value="PJI94826.1"/>
    <property type="molecule type" value="Genomic_DNA"/>
</dbReference>
<keyword evidence="6 7" id="KW-0472">Membrane</keyword>
<evidence type="ECO:0000256" key="3">
    <source>
        <dbReference type="ARBA" id="ARBA00022475"/>
    </source>
</evidence>
<dbReference type="RefSeq" id="WP_100348780.1">
    <property type="nucleotide sequence ID" value="NZ_PGTZ01000006.1"/>
</dbReference>
<feature type="transmembrane region" description="Helical" evidence="7">
    <location>
        <begin position="162"/>
        <end position="182"/>
    </location>
</feature>
<keyword evidence="4 7" id="KW-0812">Transmembrane</keyword>
<evidence type="ECO:0000256" key="2">
    <source>
        <dbReference type="ARBA" id="ARBA00022448"/>
    </source>
</evidence>
<sequence length="298" mass="31810">MPTDLSAETSRDTPRDTLGALEAGLDALQTDARDRDPWPRRLGRSVLPPVLAVVILLAIWQVVYALHIKPDYVIPGPAQAWDTASRLWDDGSLQRAVWTSLSRGVIGFVASVIIGTPLGIVVARVRWVRVAFGPIISGLQVLPSVAWVPAAIIWFGLSDATVYFVVLMGATPSIINGIVGGVDQVPPLLRRAGLVLGAGPVQLVRHVILPAALPGYVAGLKQGWAFSWRSLMAAEIIAVGGSLGFGLGSLLSQGRDLADMTVVFVAIVAILLVGILIEMAFFAPVEKRLLRRRGLLQS</sequence>
<keyword evidence="3" id="KW-1003">Cell membrane</keyword>
<dbReference type="CDD" id="cd06261">
    <property type="entry name" value="TM_PBP2"/>
    <property type="match status" value="1"/>
</dbReference>
<dbReference type="AlphaFoldDB" id="A0A2M8WVA8"/>
<keyword evidence="10" id="KW-1185">Reference proteome</keyword>
<dbReference type="PANTHER" id="PTHR30151:SF40">
    <property type="entry name" value="TRANSPORT SYSTEM INTEGRAL MEMBRANE PROTEIN"/>
    <property type="match status" value="1"/>
</dbReference>
<proteinExistence type="inferred from homology"/>
<dbReference type="Pfam" id="PF00528">
    <property type="entry name" value="BPD_transp_1"/>
    <property type="match status" value="1"/>
</dbReference>
<evidence type="ECO:0000313" key="10">
    <source>
        <dbReference type="Proteomes" id="UP000231586"/>
    </source>
</evidence>
<keyword evidence="5 7" id="KW-1133">Transmembrane helix</keyword>
<reference evidence="9 10" key="1">
    <citation type="submission" date="2017-11" db="EMBL/GenBank/DDBJ databases">
        <title>Genomic Encyclopedia of Archaeal and Bacterial Type Strains, Phase II (KMG-II): From Individual Species to Whole Genera.</title>
        <authorList>
            <person name="Goeker M."/>
        </authorList>
    </citation>
    <scope>NUCLEOTIDE SEQUENCE [LARGE SCALE GENOMIC DNA]</scope>
    <source>
        <strain evidence="9 10">DSM 22413</strain>
    </source>
</reference>
<name>A0A2M8WVA8_9MICO</name>
<comment type="similarity">
    <text evidence="7">Belongs to the binding-protein-dependent transport system permease family.</text>
</comment>
<dbReference type="Proteomes" id="UP000231586">
    <property type="component" value="Unassembled WGS sequence"/>
</dbReference>